<accession>A0A1G7KLD6</accession>
<feature type="transmembrane region" description="Helical" evidence="1">
    <location>
        <begin position="277"/>
        <end position="296"/>
    </location>
</feature>
<proteinExistence type="predicted"/>
<organism evidence="2 3">
    <name type="scientific">Limimaricola pyoseonensis</name>
    <dbReference type="NCBI Taxonomy" id="521013"/>
    <lineage>
        <taxon>Bacteria</taxon>
        <taxon>Pseudomonadati</taxon>
        <taxon>Pseudomonadota</taxon>
        <taxon>Alphaproteobacteria</taxon>
        <taxon>Rhodobacterales</taxon>
        <taxon>Paracoccaceae</taxon>
        <taxon>Limimaricola</taxon>
    </lineage>
</organism>
<feature type="transmembrane region" description="Helical" evidence="1">
    <location>
        <begin position="117"/>
        <end position="134"/>
    </location>
</feature>
<feature type="transmembrane region" description="Helical" evidence="1">
    <location>
        <begin position="9"/>
        <end position="28"/>
    </location>
</feature>
<name>A0A1G7KLD6_9RHOB</name>
<dbReference type="AlphaFoldDB" id="A0A1G7KLD6"/>
<feature type="transmembrane region" description="Helical" evidence="1">
    <location>
        <begin position="91"/>
        <end position="110"/>
    </location>
</feature>
<feature type="transmembrane region" description="Helical" evidence="1">
    <location>
        <begin position="302"/>
        <end position="318"/>
    </location>
</feature>
<reference evidence="3" key="1">
    <citation type="submission" date="2016-10" db="EMBL/GenBank/DDBJ databases">
        <authorList>
            <person name="Varghese N."/>
            <person name="Submissions S."/>
        </authorList>
    </citation>
    <scope>NUCLEOTIDE SEQUENCE [LARGE SCALE GENOMIC DNA]</scope>
    <source>
        <strain evidence="3">DSM 21424</strain>
    </source>
</reference>
<feature type="transmembrane region" description="Helical" evidence="1">
    <location>
        <begin position="40"/>
        <end position="60"/>
    </location>
</feature>
<evidence type="ECO:0000313" key="2">
    <source>
        <dbReference type="EMBL" id="SDF37750.1"/>
    </source>
</evidence>
<dbReference type="Proteomes" id="UP000198922">
    <property type="component" value="Unassembled WGS sequence"/>
</dbReference>
<keyword evidence="1" id="KW-0812">Transmembrane</keyword>
<keyword evidence="1" id="KW-0472">Membrane</keyword>
<keyword evidence="1" id="KW-1133">Transmembrane helix</keyword>
<feature type="transmembrane region" description="Helical" evidence="1">
    <location>
        <begin position="252"/>
        <end position="270"/>
    </location>
</feature>
<sequence>MLRVRKRSFYAVTTFIMSLALAAIYTVSKSTGGLTTDEKLYLLPADIEFGAGIYLIQLVMNAVPSRFFLLVAVAALAGWTIRSIWRELYNYRNYSLLQSLFTVVVATPYFWYHTSSYLKDSLIVLILLFATLSISRGRTILPALLGAFLLFLRMPLIVVIVLMAPVLAASWPKRGFTAIYGLGLFAVSILVVVYLSDYFYIDLVETFERQRFSGELTLLKVQEGSPWQSVYILANHFFSFLPAFFSEKTSPVLVIITVHNVVFQAYSLYACFRLNKLYLFISLHFSFLVFTLPQVFPETASRYLIMFPFILFVSILLREKKHEG</sequence>
<gene>
    <name evidence="2" type="ORF">SAMN04488567_0239</name>
</gene>
<dbReference type="STRING" id="521013.SAMN04488567_0239"/>
<evidence type="ECO:0000256" key="1">
    <source>
        <dbReference type="SAM" id="Phobius"/>
    </source>
</evidence>
<feature type="transmembrane region" description="Helical" evidence="1">
    <location>
        <begin position="179"/>
        <end position="201"/>
    </location>
</feature>
<dbReference type="EMBL" id="FNAT01000012">
    <property type="protein sequence ID" value="SDF37750.1"/>
    <property type="molecule type" value="Genomic_DNA"/>
</dbReference>
<keyword evidence="3" id="KW-1185">Reference proteome</keyword>
<feature type="transmembrane region" description="Helical" evidence="1">
    <location>
        <begin position="67"/>
        <end position="85"/>
    </location>
</feature>
<feature type="transmembrane region" description="Helical" evidence="1">
    <location>
        <begin position="140"/>
        <end position="167"/>
    </location>
</feature>
<protein>
    <submittedName>
        <fullName evidence="2">Uncharacterized protein</fullName>
    </submittedName>
</protein>
<evidence type="ECO:0000313" key="3">
    <source>
        <dbReference type="Proteomes" id="UP000198922"/>
    </source>
</evidence>